<protein>
    <recommendedName>
        <fullName evidence="2">Ig-like SoxY domain-containing protein</fullName>
    </recommendedName>
</protein>
<dbReference type="InterPro" id="IPR032711">
    <property type="entry name" value="SoxY"/>
</dbReference>
<dbReference type="Gene3D" id="2.60.40.2470">
    <property type="entry name" value="SoxY domain"/>
    <property type="match status" value="1"/>
</dbReference>
<organism evidence="3 4">
    <name type="scientific">Undibacterium griseum</name>
    <dbReference type="NCBI Taxonomy" id="2762295"/>
    <lineage>
        <taxon>Bacteria</taxon>
        <taxon>Pseudomonadati</taxon>
        <taxon>Pseudomonadota</taxon>
        <taxon>Betaproteobacteria</taxon>
        <taxon>Burkholderiales</taxon>
        <taxon>Oxalobacteraceae</taxon>
        <taxon>Undibacterium</taxon>
    </lineage>
</organism>
<feature type="domain" description="Ig-like SoxY" evidence="2">
    <location>
        <begin position="51"/>
        <end position="144"/>
    </location>
</feature>
<comment type="caution">
    <text evidence="3">The sequence shown here is derived from an EMBL/GenBank/DDBJ whole genome shotgun (WGS) entry which is preliminary data.</text>
</comment>
<dbReference type="Proteomes" id="UP000613113">
    <property type="component" value="Unassembled WGS sequence"/>
</dbReference>
<proteinExistence type="predicted"/>
<keyword evidence="1" id="KW-0732">Signal</keyword>
<evidence type="ECO:0000256" key="1">
    <source>
        <dbReference type="SAM" id="SignalP"/>
    </source>
</evidence>
<gene>
    <name evidence="3" type="ORF">H8K27_11735</name>
</gene>
<reference evidence="3 4" key="1">
    <citation type="submission" date="2020-08" db="EMBL/GenBank/DDBJ databases">
        <title>Novel species isolated from subtropical streams in China.</title>
        <authorList>
            <person name="Lu H."/>
        </authorList>
    </citation>
    <scope>NUCLEOTIDE SEQUENCE [LARGE SCALE GENOMIC DNA]</scope>
    <source>
        <strain evidence="3 4">FT31W</strain>
    </source>
</reference>
<evidence type="ECO:0000259" key="2">
    <source>
        <dbReference type="Pfam" id="PF13501"/>
    </source>
</evidence>
<dbReference type="Pfam" id="PF13501">
    <property type="entry name" value="SoxY"/>
    <property type="match status" value="1"/>
</dbReference>
<evidence type="ECO:0000313" key="3">
    <source>
        <dbReference type="EMBL" id="MBC3885804.1"/>
    </source>
</evidence>
<name>A0ABR6YPR3_9BURK</name>
<sequence>MLNKLRRLSLVSGLTMMAAAMLPQTVLAALSRKLFEANTVPEALRNLPEKEAPEPSNRLLIEVPEVSLDPERIPVRIRSELPGTEMMLLMAATAVPPAIAQFTIPVGTEAEIQTQIRLKGTTTVQLIVRAGGKLYTAQKEVKIAVPFDNKFLSE</sequence>
<keyword evidence="4" id="KW-1185">Reference proteome</keyword>
<accession>A0ABR6YPR3</accession>
<evidence type="ECO:0000313" key="4">
    <source>
        <dbReference type="Proteomes" id="UP000613113"/>
    </source>
</evidence>
<dbReference type="InterPro" id="IPR038162">
    <property type="entry name" value="SoxY_sf"/>
</dbReference>
<feature type="chain" id="PRO_5047248609" description="Ig-like SoxY domain-containing protein" evidence="1">
    <location>
        <begin position="29"/>
        <end position="154"/>
    </location>
</feature>
<feature type="signal peptide" evidence="1">
    <location>
        <begin position="1"/>
        <end position="28"/>
    </location>
</feature>
<dbReference type="EMBL" id="JACOGC010000004">
    <property type="protein sequence ID" value="MBC3885804.1"/>
    <property type="molecule type" value="Genomic_DNA"/>
</dbReference>
<dbReference type="RefSeq" id="WP_186863359.1">
    <property type="nucleotide sequence ID" value="NZ_JACOGC010000004.1"/>
</dbReference>